<accession>A0A443P1S9</accession>
<protein>
    <submittedName>
        <fullName evidence="1">Succinate dehydrogenase subunit 6, mitochondrial</fullName>
    </submittedName>
</protein>
<keyword evidence="2" id="KW-1185">Reference proteome</keyword>
<dbReference type="AlphaFoldDB" id="A0A443P1S9"/>
<dbReference type="PANTHER" id="PTHR36708">
    <property type="entry name" value="SUCCINATE DEHYDROGENASE SUBUNIT 6, MITOCHONDRIAL"/>
    <property type="match status" value="1"/>
</dbReference>
<proteinExistence type="predicted"/>
<dbReference type="GO" id="GO:0045273">
    <property type="term" value="C:respiratory chain complex II (succinate dehydrogenase)"/>
    <property type="evidence" value="ECO:0007669"/>
    <property type="project" value="InterPro"/>
</dbReference>
<dbReference type="Proteomes" id="UP000283530">
    <property type="component" value="Unassembled WGS sequence"/>
</dbReference>
<evidence type="ECO:0000313" key="2">
    <source>
        <dbReference type="Proteomes" id="UP000283530"/>
    </source>
</evidence>
<name>A0A443P1S9_9MAGN</name>
<gene>
    <name evidence="1" type="ORF">CKAN_01352400</name>
</gene>
<dbReference type="InterPro" id="IPR034574">
    <property type="entry name" value="SDH6"/>
</dbReference>
<dbReference type="PANTHER" id="PTHR36708:SF1">
    <property type="entry name" value="SUCCINATE DEHYDROGENASE SUBUNIT 6, MITOCHONDRIAL"/>
    <property type="match status" value="1"/>
</dbReference>
<sequence>MAESSESSDSSSSSPLKYVKNKMKSLGEYWDDRFAILDHYTKTFFTPDKPLPKWSDSDVEEFIASDPVNGPTLKCVREAAKFAATGSAIGAISTAGLAWKYSKSPHGAVLALGAGAIFGWTFGQEIANHWMQLYRMDTLAAQLEFLDWWKKRTEGSRDRVL</sequence>
<organism evidence="1 2">
    <name type="scientific">Cinnamomum micranthum f. kanehirae</name>
    <dbReference type="NCBI Taxonomy" id="337451"/>
    <lineage>
        <taxon>Eukaryota</taxon>
        <taxon>Viridiplantae</taxon>
        <taxon>Streptophyta</taxon>
        <taxon>Embryophyta</taxon>
        <taxon>Tracheophyta</taxon>
        <taxon>Spermatophyta</taxon>
        <taxon>Magnoliopsida</taxon>
        <taxon>Magnoliidae</taxon>
        <taxon>Laurales</taxon>
        <taxon>Lauraceae</taxon>
        <taxon>Cinnamomum</taxon>
    </lineage>
</organism>
<comment type="caution">
    <text evidence="1">The sequence shown here is derived from an EMBL/GenBank/DDBJ whole genome shotgun (WGS) entry which is preliminary data.</text>
</comment>
<dbReference type="EMBL" id="QPKB01000005">
    <property type="protein sequence ID" value="RWR84699.1"/>
    <property type="molecule type" value="Genomic_DNA"/>
</dbReference>
<dbReference type="OrthoDB" id="2012862at2759"/>
<evidence type="ECO:0000313" key="1">
    <source>
        <dbReference type="EMBL" id="RWR84699.1"/>
    </source>
</evidence>
<reference evidence="1 2" key="1">
    <citation type="journal article" date="2019" name="Nat. Plants">
        <title>Stout camphor tree genome fills gaps in understanding of flowering plant genome evolution.</title>
        <authorList>
            <person name="Chaw S.M."/>
            <person name="Liu Y.C."/>
            <person name="Wu Y.W."/>
            <person name="Wang H.Y."/>
            <person name="Lin C.I."/>
            <person name="Wu C.S."/>
            <person name="Ke H.M."/>
            <person name="Chang L.Y."/>
            <person name="Hsu C.Y."/>
            <person name="Yang H.T."/>
            <person name="Sudianto E."/>
            <person name="Hsu M.H."/>
            <person name="Wu K.P."/>
            <person name="Wang L.N."/>
            <person name="Leebens-Mack J.H."/>
            <person name="Tsai I.J."/>
        </authorList>
    </citation>
    <scope>NUCLEOTIDE SEQUENCE [LARGE SCALE GENOMIC DNA]</scope>
    <source>
        <strain evidence="2">cv. Chaw 1501</strain>
        <tissue evidence="1">Young leaves</tissue>
    </source>
</reference>